<keyword evidence="4" id="KW-1185">Reference proteome</keyword>
<evidence type="ECO:0000313" key="4">
    <source>
        <dbReference type="Proteomes" id="UP001295423"/>
    </source>
</evidence>
<evidence type="ECO:0000256" key="2">
    <source>
        <dbReference type="SAM" id="MobiDB-lite"/>
    </source>
</evidence>
<reference evidence="3" key="1">
    <citation type="submission" date="2023-08" db="EMBL/GenBank/DDBJ databases">
        <authorList>
            <person name="Audoor S."/>
            <person name="Bilcke G."/>
        </authorList>
    </citation>
    <scope>NUCLEOTIDE SEQUENCE</scope>
</reference>
<organism evidence="3 4">
    <name type="scientific">Cylindrotheca closterium</name>
    <dbReference type="NCBI Taxonomy" id="2856"/>
    <lineage>
        <taxon>Eukaryota</taxon>
        <taxon>Sar</taxon>
        <taxon>Stramenopiles</taxon>
        <taxon>Ochrophyta</taxon>
        <taxon>Bacillariophyta</taxon>
        <taxon>Bacillariophyceae</taxon>
        <taxon>Bacillariophycidae</taxon>
        <taxon>Bacillariales</taxon>
        <taxon>Bacillariaceae</taxon>
        <taxon>Cylindrotheca</taxon>
    </lineage>
</organism>
<evidence type="ECO:0000313" key="3">
    <source>
        <dbReference type="EMBL" id="CAJ1943859.1"/>
    </source>
</evidence>
<sequence>MKAIPEEEKSNSTMETVATSIGNSPNPMSKPVTSRSSSTKSVRVSSSSARSGSTSSRTSSTSGANAALVSRNGLDPAVVQKSLQSELQQWKDMYHKQQREMQHRIDTLEQENTDLKQEQDILNDRHQSHTEELRYMQNEFLCIKGHLNKLRNDMESLDGLLIDQQLQQRQQKRSREEHQMAEKVEEAIFKVKERQEFTCVFMDNTISSIDEILNEYIPDKVQYADVEDHKTTEEVIQEAKLREMREEEELRQRRELEKQLMEQLKQEADDAQLVEDDGDAQDSNFTSSSSQLGNSVSSTLALQFPDEHLSELGIETPAVKEAKLSQEAQHLFKEQHKMFAKYIAESRSDVAETEPAAIRFKGWFEEKREKWREEENMKELRQKKSQSQAVMMHKVKQMHSETFHKVTEIKLHHHEQAEEEKERRSTLLKIDGEDKNGMDGPGAVPEPAEDQVSDLPEEEALRFSMNKGNLNDYFKQYKDHSQSVGGGLGPQSLEPKPAAGGGFLSMVFGVGKSENELSC</sequence>
<feature type="coiled-coil region" evidence="1">
    <location>
        <begin position="80"/>
        <end position="132"/>
    </location>
</feature>
<comment type="caution">
    <text evidence="3">The sequence shown here is derived from an EMBL/GenBank/DDBJ whole genome shotgun (WGS) entry which is preliminary data.</text>
</comment>
<feature type="coiled-coil region" evidence="1">
    <location>
        <begin position="246"/>
        <end position="277"/>
    </location>
</feature>
<gene>
    <name evidence="3" type="ORF">CYCCA115_LOCUS8633</name>
</gene>
<dbReference type="Proteomes" id="UP001295423">
    <property type="component" value="Unassembled WGS sequence"/>
</dbReference>
<feature type="region of interest" description="Disordered" evidence="2">
    <location>
        <begin position="479"/>
        <end position="504"/>
    </location>
</feature>
<dbReference type="EMBL" id="CAKOGP040001147">
    <property type="protein sequence ID" value="CAJ1943859.1"/>
    <property type="molecule type" value="Genomic_DNA"/>
</dbReference>
<feature type="region of interest" description="Disordered" evidence="2">
    <location>
        <begin position="430"/>
        <end position="454"/>
    </location>
</feature>
<feature type="compositionally biased region" description="Low complexity" evidence="2">
    <location>
        <begin position="32"/>
        <end position="62"/>
    </location>
</feature>
<feature type="compositionally biased region" description="Basic and acidic residues" evidence="2">
    <location>
        <begin position="1"/>
        <end position="10"/>
    </location>
</feature>
<dbReference type="AlphaFoldDB" id="A0AAD2FIW6"/>
<feature type="region of interest" description="Disordered" evidence="2">
    <location>
        <begin position="1"/>
        <end position="66"/>
    </location>
</feature>
<evidence type="ECO:0000256" key="1">
    <source>
        <dbReference type="SAM" id="Coils"/>
    </source>
</evidence>
<feature type="compositionally biased region" description="Polar residues" evidence="2">
    <location>
        <begin position="11"/>
        <end position="27"/>
    </location>
</feature>
<name>A0AAD2FIW6_9STRA</name>
<protein>
    <submittedName>
        <fullName evidence="3">Uncharacterized protein</fullName>
    </submittedName>
</protein>
<keyword evidence="1" id="KW-0175">Coiled coil</keyword>
<accession>A0AAD2FIW6</accession>
<proteinExistence type="predicted"/>